<dbReference type="EMBL" id="FRAS01000007">
    <property type="protein sequence ID" value="SHK89648.1"/>
    <property type="molecule type" value="Genomic_DNA"/>
</dbReference>
<evidence type="ECO:0008006" key="3">
    <source>
        <dbReference type="Google" id="ProtNLM"/>
    </source>
</evidence>
<gene>
    <name evidence="1" type="ORF">SAMN02746009_01770</name>
</gene>
<name>A0A1M6W7N3_9BACT</name>
<reference evidence="2" key="1">
    <citation type="submission" date="2016-11" db="EMBL/GenBank/DDBJ databases">
        <authorList>
            <person name="Varghese N."/>
            <person name="Submissions S."/>
        </authorList>
    </citation>
    <scope>NUCLEOTIDE SEQUENCE [LARGE SCALE GENOMIC DNA]</scope>
    <source>
        <strain evidence="2">DSM 18569</strain>
    </source>
</reference>
<sequence>MAPEIKDFLAQARPTELLLLLADRTPPLLQQLRLTFLDLLRQQVLLLENRVPQPPQAGAAAWATYVRPGPALPHYRPRAYEALLLQPFLKKQLPEVLLRHYVRMTFRAAESNERFARIVQLPGLLPTLYATPNWWQRLLGIKHLTPAGDALLTQVRAWLVEQDISLNRLAQQNIPAATAQVAQLGGLLFLLPTFRSPLGHALDQELYRAQYEHYQAVTTISDSAADTHGPSSWYHCGHHFDSHIDGSGHDDSGDAGCGTASGCGGDSGCGGCGSGCGGD</sequence>
<dbReference type="Proteomes" id="UP000183947">
    <property type="component" value="Unassembled WGS sequence"/>
</dbReference>
<dbReference type="RefSeq" id="WP_073283335.1">
    <property type="nucleotide sequence ID" value="NZ_FRAS01000007.1"/>
</dbReference>
<accession>A0A1M6W7N3</accession>
<dbReference type="AlphaFoldDB" id="A0A1M6W7N3"/>
<protein>
    <recommendedName>
        <fullName evidence="3">TIGR04222 domain-containing protein</fullName>
    </recommendedName>
</protein>
<keyword evidence="2" id="KW-1185">Reference proteome</keyword>
<proteinExistence type="predicted"/>
<organism evidence="1 2">
    <name type="scientific">Hymenobacter psychrotolerans DSM 18569</name>
    <dbReference type="NCBI Taxonomy" id="1121959"/>
    <lineage>
        <taxon>Bacteria</taxon>
        <taxon>Pseudomonadati</taxon>
        <taxon>Bacteroidota</taxon>
        <taxon>Cytophagia</taxon>
        <taxon>Cytophagales</taxon>
        <taxon>Hymenobacteraceae</taxon>
        <taxon>Hymenobacter</taxon>
    </lineage>
</organism>
<dbReference type="OrthoDB" id="886949at2"/>
<evidence type="ECO:0000313" key="1">
    <source>
        <dbReference type="EMBL" id="SHK89648.1"/>
    </source>
</evidence>
<dbReference type="STRING" id="1121959.SAMN02746009_01770"/>
<evidence type="ECO:0000313" key="2">
    <source>
        <dbReference type="Proteomes" id="UP000183947"/>
    </source>
</evidence>